<keyword evidence="1 4" id="KW-0436">Ligase</keyword>
<dbReference type="InterPro" id="IPR011793">
    <property type="entry name" value="YbdK"/>
</dbReference>
<keyword evidence="2 4" id="KW-0547">Nucleotide-binding</keyword>
<dbReference type="InterPro" id="IPR006336">
    <property type="entry name" value="GCS2"/>
</dbReference>
<reference evidence="6 7" key="1">
    <citation type="submission" date="2018-12" db="EMBL/GenBank/DDBJ databases">
        <authorList>
            <consortium name="Pathogen Informatics"/>
        </authorList>
    </citation>
    <scope>NUCLEOTIDE SEQUENCE [LARGE SCALE GENOMIC DNA]</scope>
    <source>
        <strain evidence="6 7">NCTC10783</strain>
    </source>
</reference>
<name>A0A448BLR9_PSEFL</name>
<evidence type="ECO:0000256" key="4">
    <source>
        <dbReference type="HAMAP-Rule" id="MF_01609"/>
    </source>
</evidence>
<dbReference type="EMBL" id="LR134300">
    <property type="protein sequence ID" value="VEE46253.1"/>
    <property type="molecule type" value="Genomic_DNA"/>
</dbReference>
<evidence type="ECO:0000256" key="1">
    <source>
        <dbReference type="ARBA" id="ARBA00022598"/>
    </source>
</evidence>
<evidence type="ECO:0000256" key="3">
    <source>
        <dbReference type="ARBA" id="ARBA00022840"/>
    </source>
</evidence>
<dbReference type="Gene3D" id="3.30.590.20">
    <property type="match status" value="1"/>
</dbReference>
<dbReference type="InterPro" id="IPR050141">
    <property type="entry name" value="GCL_type2/YbdK_subfam"/>
</dbReference>
<evidence type="ECO:0000256" key="5">
    <source>
        <dbReference type="SAM" id="MobiDB-lite"/>
    </source>
</evidence>
<dbReference type="Pfam" id="PF04107">
    <property type="entry name" value="GCS2"/>
    <property type="match status" value="1"/>
</dbReference>
<keyword evidence="3 4" id="KW-0067">ATP-binding</keyword>
<dbReference type="SUPFAM" id="SSF55931">
    <property type="entry name" value="Glutamine synthetase/guanido kinase"/>
    <property type="match status" value="1"/>
</dbReference>
<dbReference type="AlphaFoldDB" id="A0A448BLR9"/>
<dbReference type="InterPro" id="IPR014746">
    <property type="entry name" value="Gln_synth/guanido_kin_cat_dom"/>
</dbReference>
<dbReference type="EC" id="6.3.2.2" evidence="4"/>
<dbReference type="Proteomes" id="UP000278078">
    <property type="component" value="Chromosome"/>
</dbReference>
<dbReference type="GO" id="GO:0004357">
    <property type="term" value="F:glutamate-cysteine ligase activity"/>
    <property type="evidence" value="ECO:0007669"/>
    <property type="project" value="UniProtKB-EC"/>
</dbReference>
<sequence length="404" mass="44964">MTHDLAASGLRFGIEEEFFLLDASDLDIVRSAPAGFVAACRDTLGEHFAEEMFECQVEVASPVFSTLAEAARFHGQARQRLAHLAMDFGLRSLCVGTHPFADWRRARSNPAAHFARLFEDQGRVARRSLVCGLHVHVEIPPSHDRMAVLQRVLPWLPLLLALSASSPFRGGRRSGLASYRRALCGEWPRMNIPPALPDEDAYRRHLALLRETGCIREDGQVWWMIRPSSHVPTLELRICDACPRLADALSLAGLFRALVGEALGAEPRALPVARDACLEENYWQALRYGCAGRYLVEGRCVGAGDWLEMAWRQCRPQARQGNEWAYEHARGLLGETSASRQLQRYQTLRAAGQERHVALRRLVEELLEENLQPALAGPAGKRANEGGRSFRPAAGAPMPIRGQE</sequence>
<dbReference type="NCBIfam" id="NF010039">
    <property type="entry name" value="PRK13515.1"/>
    <property type="match status" value="1"/>
</dbReference>
<dbReference type="GO" id="GO:0005524">
    <property type="term" value="F:ATP binding"/>
    <property type="evidence" value="ECO:0007669"/>
    <property type="project" value="UniProtKB-KW"/>
</dbReference>
<comment type="function">
    <text evidence="4">ATP-dependent carboxylate-amine ligase which exhibits weak glutamate--cysteine ligase activity.</text>
</comment>
<feature type="region of interest" description="Disordered" evidence="5">
    <location>
        <begin position="376"/>
        <end position="404"/>
    </location>
</feature>
<proteinExistence type="inferred from homology"/>
<evidence type="ECO:0000256" key="2">
    <source>
        <dbReference type="ARBA" id="ARBA00022741"/>
    </source>
</evidence>
<dbReference type="PANTHER" id="PTHR36510">
    <property type="entry name" value="GLUTAMATE--CYSTEINE LIGASE 2-RELATED"/>
    <property type="match status" value="1"/>
</dbReference>
<evidence type="ECO:0000313" key="7">
    <source>
        <dbReference type="Proteomes" id="UP000278078"/>
    </source>
</evidence>
<organism evidence="6 7">
    <name type="scientific">Pseudomonas fluorescens</name>
    <dbReference type="NCBI Taxonomy" id="294"/>
    <lineage>
        <taxon>Bacteria</taxon>
        <taxon>Pseudomonadati</taxon>
        <taxon>Pseudomonadota</taxon>
        <taxon>Gammaproteobacteria</taxon>
        <taxon>Pseudomonadales</taxon>
        <taxon>Pseudomonadaceae</taxon>
        <taxon>Pseudomonas</taxon>
    </lineage>
</organism>
<evidence type="ECO:0000313" key="6">
    <source>
        <dbReference type="EMBL" id="VEE46253.1"/>
    </source>
</evidence>
<accession>A0A448BLR9</accession>
<protein>
    <recommendedName>
        <fullName evidence="4">Putative glutamate--cysteine ligase 2</fullName>
        <ecNumber evidence="4">6.3.2.2</ecNumber>
    </recommendedName>
    <alternativeName>
        <fullName evidence="4">Gamma-glutamylcysteine synthetase 2</fullName>
        <shortName evidence="4">GCS 2</shortName>
        <shortName evidence="4">Gamma-GCS 2</shortName>
    </alternativeName>
</protein>
<gene>
    <name evidence="6" type="primary">ybdK</name>
    <name evidence="6" type="ORF">NCTC10783_02114</name>
</gene>
<comment type="catalytic activity">
    <reaction evidence="4">
        <text>L-cysteine + L-glutamate + ATP = gamma-L-glutamyl-L-cysteine + ADP + phosphate + H(+)</text>
        <dbReference type="Rhea" id="RHEA:13285"/>
        <dbReference type="ChEBI" id="CHEBI:15378"/>
        <dbReference type="ChEBI" id="CHEBI:29985"/>
        <dbReference type="ChEBI" id="CHEBI:30616"/>
        <dbReference type="ChEBI" id="CHEBI:35235"/>
        <dbReference type="ChEBI" id="CHEBI:43474"/>
        <dbReference type="ChEBI" id="CHEBI:58173"/>
        <dbReference type="ChEBI" id="CHEBI:456216"/>
        <dbReference type="EC" id="6.3.2.2"/>
    </reaction>
</comment>
<dbReference type="NCBIfam" id="TIGR02050">
    <property type="entry name" value="gshA_cyan_rel"/>
    <property type="match status" value="1"/>
</dbReference>
<dbReference type="HAMAP" id="MF_01609">
    <property type="entry name" value="Glu_cys_ligase_2"/>
    <property type="match status" value="1"/>
</dbReference>
<dbReference type="GO" id="GO:0042398">
    <property type="term" value="P:modified amino acid biosynthetic process"/>
    <property type="evidence" value="ECO:0007669"/>
    <property type="project" value="InterPro"/>
</dbReference>
<dbReference type="PANTHER" id="PTHR36510:SF1">
    <property type="entry name" value="GLUTAMATE--CYSTEINE LIGASE 2-RELATED"/>
    <property type="match status" value="1"/>
</dbReference>
<dbReference type="FunFam" id="3.30.590.20:FF:000008">
    <property type="entry name" value="Putative glutamate--cysteine ligase 2"/>
    <property type="match status" value="1"/>
</dbReference>
<comment type="similarity">
    <text evidence="4">Belongs to the glutamate--cysteine ligase type 2 family. YbdK subfamily.</text>
</comment>